<evidence type="ECO:0008006" key="4">
    <source>
        <dbReference type="Google" id="ProtNLM"/>
    </source>
</evidence>
<dbReference type="RefSeq" id="WP_005270721.1">
    <property type="nucleotide sequence ID" value="NZ_ANPE02000178.1"/>
</dbReference>
<accession>N1V599</accession>
<feature type="transmembrane region" description="Helical" evidence="1">
    <location>
        <begin position="128"/>
        <end position="145"/>
    </location>
</feature>
<evidence type="ECO:0000313" key="3">
    <source>
        <dbReference type="Proteomes" id="UP000010729"/>
    </source>
</evidence>
<keyword evidence="1" id="KW-0472">Membrane</keyword>
<keyword evidence="1" id="KW-1133">Transmembrane helix</keyword>
<dbReference type="AlphaFoldDB" id="N1V599"/>
<evidence type="ECO:0000256" key="1">
    <source>
        <dbReference type="SAM" id="Phobius"/>
    </source>
</evidence>
<keyword evidence="3" id="KW-1185">Reference proteome</keyword>
<comment type="caution">
    <text evidence="2">The sequence shown here is derived from an EMBL/GenBank/DDBJ whole genome shotgun (WGS) entry which is preliminary data.</text>
</comment>
<dbReference type="Pfam" id="PF14325">
    <property type="entry name" value="DUF4383"/>
    <property type="match status" value="1"/>
</dbReference>
<feature type="transmembrane region" description="Helical" evidence="1">
    <location>
        <begin position="21"/>
        <end position="45"/>
    </location>
</feature>
<gene>
    <name evidence="2" type="ORF">D477_015067</name>
</gene>
<keyword evidence="1" id="KW-0812">Transmembrane</keyword>
<sequence>MNRTTADRTDGTRHRTPVQTMSRVAAVVLLIIGVLGFIPGITANYGQLALMGDRSEAMLLGVLPVSILHNVLLLVFAAVLWWAARSVAAAKTTLLVLAVVNWLMALYGLLNERGTSPYWEPAGVGDNWFHLVLGLVLFAFGLVRGTKTVGRPRRAIHPGTA</sequence>
<dbReference type="EMBL" id="ANPE02000178">
    <property type="protein sequence ID" value="EMY33428.1"/>
    <property type="molecule type" value="Genomic_DNA"/>
</dbReference>
<feature type="transmembrane region" description="Helical" evidence="1">
    <location>
        <begin position="88"/>
        <end position="108"/>
    </location>
</feature>
<proteinExistence type="predicted"/>
<name>N1V599_9MICC</name>
<protein>
    <recommendedName>
        <fullName evidence="4">DUF4383 domain-containing protein</fullName>
    </recommendedName>
</protein>
<feature type="transmembrane region" description="Helical" evidence="1">
    <location>
        <begin position="57"/>
        <end position="81"/>
    </location>
</feature>
<dbReference type="Proteomes" id="UP000010729">
    <property type="component" value="Unassembled WGS sequence"/>
</dbReference>
<evidence type="ECO:0000313" key="2">
    <source>
        <dbReference type="EMBL" id="EMY33428.1"/>
    </source>
</evidence>
<organism evidence="2 3">
    <name type="scientific">Arthrobacter crystallopoietes BAB-32</name>
    <dbReference type="NCBI Taxonomy" id="1246476"/>
    <lineage>
        <taxon>Bacteria</taxon>
        <taxon>Bacillati</taxon>
        <taxon>Actinomycetota</taxon>
        <taxon>Actinomycetes</taxon>
        <taxon>Micrococcales</taxon>
        <taxon>Micrococcaceae</taxon>
        <taxon>Crystallibacter</taxon>
    </lineage>
</organism>
<reference evidence="2 3" key="1">
    <citation type="journal article" date="2013" name="Genome Announc.">
        <title>Draft Genome Sequence of Arthrobacter crystallopoietes Strain BAB-32, Revealing Genes for Bioremediation.</title>
        <authorList>
            <person name="Joshi M.N."/>
            <person name="Pandit A.S."/>
            <person name="Sharma A."/>
            <person name="Pandya R.V."/>
            <person name="Desai S.M."/>
            <person name="Saxena A.K."/>
            <person name="Bagatharia S.B."/>
        </authorList>
    </citation>
    <scope>NUCLEOTIDE SEQUENCE [LARGE SCALE GENOMIC DNA]</scope>
    <source>
        <strain evidence="2 3">BAB-32</strain>
    </source>
</reference>